<keyword evidence="1" id="KW-0808">Transferase</keyword>
<dbReference type="AlphaFoldDB" id="A0A8J8MCM4"/>
<feature type="domain" description="Glycosyl transferase family 1" evidence="2">
    <location>
        <begin position="169"/>
        <end position="309"/>
    </location>
</feature>
<dbReference type="KEGG" id="vgu:HYG85_15480"/>
<evidence type="ECO:0000313" key="3">
    <source>
        <dbReference type="EMBL" id="QUH30230.1"/>
    </source>
</evidence>
<name>A0A8J8MCM4_9FIRM</name>
<dbReference type="PANTHER" id="PTHR46401:SF2">
    <property type="entry name" value="GLYCOSYLTRANSFERASE WBBK-RELATED"/>
    <property type="match status" value="1"/>
</dbReference>
<gene>
    <name evidence="3" type="ORF">HYG85_15480</name>
</gene>
<dbReference type="CDD" id="cd03801">
    <property type="entry name" value="GT4_PimA-like"/>
    <property type="match status" value="1"/>
</dbReference>
<dbReference type="Proteomes" id="UP000677305">
    <property type="component" value="Chromosome"/>
</dbReference>
<sequence>MNIGFSRIPVGKGGAISWIKTFSNYCVSQGHQVRFNYKNNIDVFCSVANYNQPEELKYLRRRNIKILHRLGSIFLDYNYDDKKIISDGNEHFKQLISCADYLVYQSKFCKTVLFRSLYDEKEPDGDIIYNSTNASIFSPNVKPIVRPLNKKIILCSAYWGALNTSLECIKLVIQTAKKLQSHNEIEFWVLGLAPKEVEEYIKKAHLPNITRLNLSKPINYELMPRLLKTADLVLHLKAHEGCSNAVIETMNIGTPFVGLNSGSLPELLGNAALLVDCTSDISKFPKVNIEDLVEKVLTTLNMASIYRNKMLNRSKLFSEEEQCSKYLAILENLYKMNH</sequence>
<proteinExistence type="predicted"/>
<organism evidence="3 4">
    <name type="scientific">Vallitalea guaymasensis</name>
    <dbReference type="NCBI Taxonomy" id="1185412"/>
    <lineage>
        <taxon>Bacteria</taxon>
        <taxon>Bacillati</taxon>
        <taxon>Bacillota</taxon>
        <taxon>Clostridia</taxon>
        <taxon>Lachnospirales</taxon>
        <taxon>Vallitaleaceae</taxon>
        <taxon>Vallitalea</taxon>
    </lineage>
</organism>
<dbReference type="InterPro" id="IPR001296">
    <property type="entry name" value="Glyco_trans_1"/>
</dbReference>
<evidence type="ECO:0000256" key="1">
    <source>
        <dbReference type="ARBA" id="ARBA00022679"/>
    </source>
</evidence>
<dbReference type="EMBL" id="CP058561">
    <property type="protein sequence ID" value="QUH30230.1"/>
    <property type="molecule type" value="Genomic_DNA"/>
</dbReference>
<dbReference type="Gene3D" id="3.40.50.2000">
    <property type="entry name" value="Glycogen Phosphorylase B"/>
    <property type="match status" value="1"/>
</dbReference>
<evidence type="ECO:0000259" key="2">
    <source>
        <dbReference type="Pfam" id="PF00534"/>
    </source>
</evidence>
<dbReference type="SUPFAM" id="SSF53756">
    <property type="entry name" value="UDP-Glycosyltransferase/glycogen phosphorylase"/>
    <property type="match status" value="1"/>
</dbReference>
<protein>
    <submittedName>
        <fullName evidence="3">Glycosyltransferase family 4 protein</fullName>
    </submittedName>
</protein>
<accession>A0A8J8MCM4</accession>
<dbReference type="PANTHER" id="PTHR46401">
    <property type="entry name" value="GLYCOSYLTRANSFERASE WBBK-RELATED"/>
    <property type="match status" value="1"/>
</dbReference>
<evidence type="ECO:0000313" key="4">
    <source>
        <dbReference type="Proteomes" id="UP000677305"/>
    </source>
</evidence>
<dbReference type="GO" id="GO:0009103">
    <property type="term" value="P:lipopolysaccharide biosynthetic process"/>
    <property type="evidence" value="ECO:0007669"/>
    <property type="project" value="TreeGrafter"/>
</dbReference>
<keyword evidence="4" id="KW-1185">Reference proteome</keyword>
<dbReference type="RefSeq" id="WP_212690421.1">
    <property type="nucleotide sequence ID" value="NZ_CP058561.1"/>
</dbReference>
<reference evidence="3 4" key="1">
    <citation type="submission" date="2020-07" db="EMBL/GenBank/DDBJ databases">
        <title>Vallitalea guaymasensis genome.</title>
        <authorList>
            <person name="Postec A."/>
        </authorList>
    </citation>
    <scope>NUCLEOTIDE SEQUENCE [LARGE SCALE GENOMIC DNA]</scope>
    <source>
        <strain evidence="3 4">Ra1766G1</strain>
    </source>
</reference>
<dbReference type="Pfam" id="PF00534">
    <property type="entry name" value="Glycos_transf_1"/>
    <property type="match status" value="1"/>
</dbReference>
<dbReference type="GO" id="GO:0016757">
    <property type="term" value="F:glycosyltransferase activity"/>
    <property type="evidence" value="ECO:0007669"/>
    <property type="project" value="InterPro"/>
</dbReference>